<dbReference type="InterPro" id="IPR011138">
    <property type="entry name" value="Cytochrome_b-558"/>
</dbReference>
<dbReference type="Pfam" id="PF01127">
    <property type="entry name" value="Sdh_cyt"/>
    <property type="match status" value="1"/>
</dbReference>
<dbReference type="CDD" id="cd03498">
    <property type="entry name" value="SQR_TypeB_2_TM"/>
    <property type="match status" value="1"/>
</dbReference>
<feature type="transmembrane region" description="Helical" evidence="8">
    <location>
        <begin position="205"/>
        <end position="233"/>
    </location>
</feature>
<keyword evidence="10" id="KW-1185">Reference proteome</keyword>
<dbReference type="SUPFAM" id="SSF81343">
    <property type="entry name" value="Fumarate reductase respiratory complex transmembrane subunits"/>
    <property type="match status" value="1"/>
</dbReference>
<feature type="transmembrane region" description="Helical" evidence="8">
    <location>
        <begin position="67"/>
        <end position="91"/>
    </location>
</feature>
<feature type="transmembrane region" description="Helical" evidence="8">
    <location>
        <begin position="156"/>
        <end position="184"/>
    </location>
</feature>
<proteinExistence type="predicted"/>
<sequence>MSSLATGFPIVSRVWSSTIGRKLLVALTGIVLTLFLAGHLAGNLLVFVGREAFNDYAEFLHHMIHGAGVWIARAVLLACLVIHVAATISLTRQNRAARQAYENKATIQATKSSLIMIWTGLTILAFIIFHILHFTVRLSYPEADFQDPLDPERFDAWGMVIKGFTNPATVLFYVIAMGLLCSHISHGVQSMFQTLGLRSQKSAPILRVLSVGYAIVIFCGFVSIPISILVFGYGR</sequence>
<evidence type="ECO:0000256" key="7">
    <source>
        <dbReference type="ARBA" id="ARBA00023136"/>
    </source>
</evidence>
<keyword evidence="6" id="KW-0408">Iron</keyword>
<dbReference type="EMBL" id="BAABRI010000014">
    <property type="protein sequence ID" value="GAA5483438.1"/>
    <property type="molecule type" value="Genomic_DNA"/>
</dbReference>
<feature type="transmembrane region" description="Helical" evidence="8">
    <location>
        <begin position="112"/>
        <end position="136"/>
    </location>
</feature>
<dbReference type="NCBIfam" id="TIGR02046">
    <property type="entry name" value="sdhC_b558_fam"/>
    <property type="match status" value="1"/>
</dbReference>
<dbReference type="InterPro" id="IPR034804">
    <property type="entry name" value="SQR/QFR_C/D"/>
</dbReference>
<comment type="caution">
    <text evidence="9">The sequence shown here is derived from an EMBL/GenBank/DDBJ whole genome shotgun (WGS) entry which is preliminary data.</text>
</comment>
<reference evidence="9 10" key="1">
    <citation type="submission" date="2024-02" db="EMBL/GenBank/DDBJ databases">
        <title>Haloferula sargassicola NBRC 104335.</title>
        <authorList>
            <person name="Ichikawa N."/>
            <person name="Katano-Makiyama Y."/>
            <person name="Hidaka K."/>
        </authorList>
    </citation>
    <scope>NUCLEOTIDE SEQUENCE [LARGE SCALE GENOMIC DNA]</scope>
    <source>
        <strain evidence="9 10">NBRC 104335</strain>
    </source>
</reference>
<evidence type="ECO:0000256" key="8">
    <source>
        <dbReference type="SAM" id="Phobius"/>
    </source>
</evidence>
<evidence type="ECO:0000256" key="5">
    <source>
        <dbReference type="ARBA" id="ARBA00022989"/>
    </source>
</evidence>
<keyword evidence="2" id="KW-0349">Heme</keyword>
<feature type="transmembrane region" description="Helical" evidence="8">
    <location>
        <begin position="23"/>
        <end position="47"/>
    </location>
</feature>
<gene>
    <name evidence="9" type="ORF">Hsar01_02670</name>
</gene>
<accession>A0ABP9UUA0</accession>
<evidence type="ECO:0000256" key="6">
    <source>
        <dbReference type="ARBA" id="ARBA00023004"/>
    </source>
</evidence>
<evidence type="ECO:0000256" key="3">
    <source>
        <dbReference type="ARBA" id="ARBA00022692"/>
    </source>
</evidence>
<evidence type="ECO:0000313" key="10">
    <source>
        <dbReference type="Proteomes" id="UP001476282"/>
    </source>
</evidence>
<evidence type="ECO:0000256" key="1">
    <source>
        <dbReference type="ARBA" id="ARBA00004370"/>
    </source>
</evidence>
<dbReference type="Proteomes" id="UP001476282">
    <property type="component" value="Unassembled WGS sequence"/>
</dbReference>
<dbReference type="Gene3D" id="1.20.1300.10">
    <property type="entry name" value="Fumarate reductase/succinate dehydrogenase, transmembrane subunit"/>
    <property type="match status" value="1"/>
</dbReference>
<evidence type="ECO:0000256" key="2">
    <source>
        <dbReference type="ARBA" id="ARBA00022617"/>
    </source>
</evidence>
<keyword evidence="4" id="KW-0479">Metal-binding</keyword>
<dbReference type="RefSeq" id="WP_353567545.1">
    <property type="nucleotide sequence ID" value="NZ_BAABRI010000014.1"/>
</dbReference>
<dbReference type="InterPro" id="IPR000701">
    <property type="entry name" value="SuccDH_FuR_B_TM-su"/>
</dbReference>
<keyword evidence="7 8" id="KW-0472">Membrane</keyword>
<protein>
    <recommendedName>
        <fullName evidence="11">Succinate:quinone oxidoreductase</fullName>
    </recommendedName>
</protein>
<evidence type="ECO:0000313" key="9">
    <source>
        <dbReference type="EMBL" id="GAA5483438.1"/>
    </source>
</evidence>
<name>A0ABP9UUA0_9BACT</name>
<comment type="subcellular location">
    <subcellularLocation>
        <location evidence="1">Membrane</location>
    </subcellularLocation>
</comment>
<evidence type="ECO:0000256" key="4">
    <source>
        <dbReference type="ARBA" id="ARBA00022723"/>
    </source>
</evidence>
<evidence type="ECO:0008006" key="11">
    <source>
        <dbReference type="Google" id="ProtNLM"/>
    </source>
</evidence>
<organism evidence="9 10">
    <name type="scientific">Haloferula sargassicola</name>
    <dbReference type="NCBI Taxonomy" id="490096"/>
    <lineage>
        <taxon>Bacteria</taxon>
        <taxon>Pseudomonadati</taxon>
        <taxon>Verrucomicrobiota</taxon>
        <taxon>Verrucomicrobiia</taxon>
        <taxon>Verrucomicrobiales</taxon>
        <taxon>Verrucomicrobiaceae</taxon>
        <taxon>Haloferula</taxon>
    </lineage>
</organism>
<keyword evidence="5 8" id="KW-1133">Transmembrane helix</keyword>
<keyword evidence="3 8" id="KW-0812">Transmembrane</keyword>